<feature type="compositionally biased region" description="Polar residues" evidence="2">
    <location>
        <begin position="44"/>
        <end position="59"/>
    </location>
</feature>
<evidence type="ECO:0000256" key="1">
    <source>
        <dbReference type="ARBA" id="ARBA00010954"/>
    </source>
</evidence>
<name>A0AAV9WU31_9PEZI</name>
<dbReference type="AlphaFoldDB" id="A0AAV9WU31"/>
<feature type="region of interest" description="Disordered" evidence="2">
    <location>
        <begin position="1"/>
        <end position="134"/>
    </location>
</feature>
<keyword evidence="4" id="KW-1185">Reference proteome</keyword>
<gene>
    <name evidence="3" type="ORF">TWF694_005976</name>
</gene>
<dbReference type="PANTHER" id="PTHR12832:SF11">
    <property type="entry name" value="LD23868P"/>
    <property type="match status" value="1"/>
</dbReference>
<dbReference type="PANTHER" id="PTHR12832">
    <property type="entry name" value="TESTIS-SPECIFIC PROTEIN PBS13 T-COMPLEX 11"/>
    <property type="match status" value="1"/>
</dbReference>
<dbReference type="EMBL" id="JAVHJO010000018">
    <property type="protein sequence ID" value="KAK6524325.1"/>
    <property type="molecule type" value="Genomic_DNA"/>
</dbReference>
<sequence>MEQQHANSTPVHQISTPSSASSENNSVGAIRRRSSTVIQPPLITASSPSISKPISNAKRTSIHLEDHDQQTRAKRVKQSLEMEEFKLDGSENSKSQPPSATPTSTTPVVSSPVVHDPPTQPSCSSDAETTAPVTSKTMRARSMSAPAVGHQLPSTVCCRKSTAAPKSKKSLNEPPVNLITLKELDLKEILNNPRLRHDIYFDAALHFRPNLDGQRGQKKKAQADNYWENIVRECESVRRNQIGLQRGVTSRLQPKRLMLLLDTMRDILLSLVPTRDQKTVEQVFDQQLMMQQLEYGLLNFEGLATWLAGLLKAHCAPMRDAWVDDMVSKIKDGVTRDSPRSLVDGLRSVFGILEAMKLDVANHQIRTLRPYLVSTAAEFEREHFQKRIQKGTLCVSETQDWFHQLAAQKSATDTPDYLAILTTGVLERLSPSKSHIKPPATFTFDLERLEAIRFDIREDVNLKTCLLLFRSLVSGLNKTLEVDKDAYTNLSTAIHAINGDDEISERWQRNSSALALQIAQSATAFATGKPNSKSFPDSNVVRFAENWLGQHLRPQSALYQSFEQKVIEAIALRTQVILKAWTHHKSPNFQQIPDTVMGLPADFASLPQRLAKILNLHWRVFEKLYISAATTPISARKGDVALSTSHSDSTSSDTSDAVAISKKKVPHNLADVTFQHLERKGLM</sequence>
<feature type="compositionally biased region" description="Basic and acidic residues" evidence="2">
    <location>
        <begin position="78"/>
        <end position="91"/>
    </location>
</feature>
<dbReference type="GO" id="GO:0010737">
    <property type="term" value="P:protein kinase A signaling"/>
    <property type="evidence" value="ECO:0007669"/>
    <property type="project" value="TreeGrafter"/>
</dbReference>
<dbReference type="Proteomes" id="UP001365542">
    <property type="component" value="Unassembled WGS sequence"/>
</dbReference>
<proteinExistence type="inferred from homology"/>
<dbReference type="Pfam" id="PF05794">
    <property type="entry name" value="Tcp11"/>
    <property type="match status" value="1"/>
</dbReference>
<evidence type="ECO:0000313" key="4">
    <source>
        <dbReference type="Proteomes" id="UP001365542"/>
    </source>
</evidence>
<dbReference type="InterPro" id="IPR008862">
    <property type="entry name" value="Tcp11"/>
</dbReference>
<feature type="compositionally biased region" description="Polar residues" evidence="2">
    <location>
        <begin position="121"/>
        <end position="134"/>
    </location>
</feature>
<organism evidence="3 4">
    <name type="scientific">Orbilia ellipsospora</name>
    <dbReference type="NCBI Taxonomy" id="2528407"/>
    <lineage>
        <taxon>Eukaryota</taxon>
        <taxon>Fungi</taxon>
        <taxon>Dikarya</taxon>
        <taxon>Ascomycota</taxon>
        <taxon>Pezizomycotina</taxon>
        <taxon>Orbiliomycetes</taxon>
        <taxon>Orbiliales</taxon>
        <taxon>Orbiliaceae</taxon>
        <taxon>Orbilia</taxon>
    </lineage>
</organism>
<accession>A0AAV9WU31</accession>
<feature type="compositionally biased region" description="Polar residues" evidence="2">
    <location>
        <begin position="1"/>
        <end position="14"/>
    </location>
</feature>
<feature type="compositionally biased region" description="Basic and acidic residues" evidence="2">
    <location>
        <begin position="62"/>
        <end position="71"/>
    </location>
</feature>
<evidence type="ECO:0000313" key="3">
    <source>
        <dbReference type="EMBL" id="KAK6524325.1"/>
    </source>
</evidence>
<comment type="caution">
    <text evidence="3">The sequence shown here is derived from an EMBL/GenBank/DDBJ whole genome shotgun (WGS) entry which is preliminary data.</text>
</comment>
<evidence type="ECO:0000256" key="2">
    <source>
        <dbReference type="SAM" id="MobiDB-lite"/>
    </source>
</evidence>
<feature type="compositionally biased region" description="Low complexity" evidence="2">
    <location>
        <begin position="95"/>
        <end position="117"/>
    </location>
</feature>
<reference evidence="3 4" key="1">
    <citation type="submission" date="2019-10" db="EMBL/GenBank/DDBJ databases">
        <authorList>
            <person name="Palmer J.M."/>
        </authorList>
    </citation>
    <scope>NUCLEOTIDE SEQUENCE [LARGE SCALE GENOMIC DNA]</scope>
    <source>
        <strain evidence="3 4">TWF694</strain>
    </source>
</reference>
<feature type="compositionally biased region" description="Low complexity" evidence="2">
    <location>
        <begin position="15"/>
        <end position="26"/>
    </location>
</feature>
<comment type="similarity">
    <text evidence="1">Belongs to the TCP11 family.</text>
</comment>
<protein>
    <submittedName>
        <fullName evidence="3">Uncharacterized protein</fullName>
    </submittedName>
</protein>